<dbReference type="EMBL" id="JBBNAF010000011">
    <property type="protein sequence ID" value="KAK9098871.1"/>
    <property type="molecule type" value="Genomic_DNA"/>
</dbReference>
<dbReference type="AlphaFoldDB" id="A0AAP0ESL0"/>
<feature type="transmembrane region" description="Helical" evidence="1">
    <location>
        <begin position="108"/>
        <end position="130"/>
    </location>
</feature>
<keyword evidence="1" id="KW-1133">Transmembrane helix</keyword>
<name>A0AAP0ESL0_9MAGN</name>
<gene>
    <name evidence="3" type="ORF">Syun_025916</name>
</gene>
<dbReference type="Gene3D" id="3.90.226.10">
    <property type="entry name" value="2-enoyl-CoA Hydratase, Chain A, domain 1"/>
    <property type="match status" value="1"/>
</dbReference>
<protein>
    <recommendedName>
        <fullName evidence="2">Enoyl-CoA hydratase/isomerase domain-containing protein</fullName>
    </recommendedName>
</protein>
<dbReference type="Pfam" id="PF16113">
    <property type="entry name" value="ECH_2"/>
    <property type="match status" value="1"/>
</dbReference>
<keyword evidence="4" id="KW-1185">Reference proteome</keyword>
<keyword evidence="1" id="KW-0472">Membrane</keyword>
<dbReference type="Proteomes" id="UP001420932">
    <property type="component" value="Unassembled WGS sequence"/>
</dbReference>
<evidence type="ECO:0000313" key="3">
    <source>
        <dbReference type="EMBL" id="KAK9098871.1"/>
    </source>
</evidence>
<evidence type="ECO:0000256" key="1">
    <source>
        <dbReference type="SAM" id="Phobius"/>
    </source>
</evidence>
<feature type="transmembrane region" description="Helical" evidence="1">
    <location>
        <begin position="77"/>
        <end position="96"/>
    </location>
</feature>
<feature type="domain" description="Enoyl-CoA hydratase/isomerase" evidence="2">
    <location>
        <begin position="212"/>
        <end position="248"/>
    </location>
</feature>
<dbReference type="InterPro" id="IPR045004">
    <property type="entry name" value="ECH_dom"/>
</dbReference>
<evidence type="ECO:0000313" key="4">
    <source>
        <dbReference type="Proteomes" id="UP001420932"/>
    </source>
</evidence>
<sequence>MDVAHFRRSMILSVPFGNIKGHVYQLNASMKFYQVGLRGFPHFVGVHEGYDSGCDFLYITFDVFVEMFSTNRRLGGTLLWAGGSVSFPLSLMAHRLPCFAQLHAMRLIWILAWSPLLNACPLAICFSMVLSSITTISPFYITLFGFLTTGLVKNDLCSHVVDRAKDALLGLGKGTPFSLFLTEKHFARVASALGKAKNDLCHVSSSFLIHAKLSSVMKMEYRKAIRSSLRDDFLEGVRAVLVDKDKRDNNDYKPESNPREES</sequence>
<comment type="caution">
    <text evidence="3">The sequence shown here is derived from an EMBL/GenBank/DDBJ whole genome shotgun (WGS) entry which is preliminary data.</text>
</comment>
<keyword evidence="1" id="KW-0812">Transmembrane</keyword>
<accession>A0AAP0ESL0</accession>
<reference evidence="3 4" key="1">
    <citation type="submission" date="2024-01" db="EMBL/GenBank/DDBJ databases">
        <title>Genome assemblies of Stephania.</title>
        <authorList>
            <person name="Yang L."/>
        </authorList>
    </citation>
    <scope>NUCLEOTIDE SEQUENCE [LARGE SCALE GENOMIC DNA]</scope>
    <source>
        <strain evidence="3">YNDBR</strain>
        <tissue evidence="3">Leaf</tissue>
    </source>
</reference>
<proteinExistence type="predicted"/>
<organism evidence="3 4">
    <name type="scientific">Stephania yunnanensis</name>
    <dbReference type="NCBI Taxonomy" id="152371"/>
    <lineage>
        <taxon>Eukaryota</taxon>
        <taxon>Viridiplantae</taxon>
        <taxon>Streptophyta</taxon>
        <taxon>Embryophyta</taxon>
        <taxon>Tracheophyta</taxon>
        <taxon>Spermatophyta</taxon>
        <taxon>Magnoliopsida</taxon>
        <taxon>Ranunculales</taxon>
        <taxon>Menispermaceae</taxon>
        <taxon>Menispermoideae</taxon>
        <taxon>Cissampelideae</taxon>
        <taxon>Stephania</taxon>
    </lineage>
</organism>
<evidence type="ECO:0000259" key="2">
    <source>
        <dbReference type="Pfam" id="PF16113"/>
    </source>
</evidence>